<evidence type="ECO:0000256" key="2">
    <source>
        <dbReference type="ARBA" id="ARBA00022670"/>
    </source>
</evidence>
<evidence type="ECO:0000313" key="10">
    <source>
        <dbReference type="Proteomes" id="UP000199501"/>
    </source>
</evidence>
<dbReference type="STRING" id="1271860.SAMN05216174_101413"/>
<keyword evidence="3 9" id="KW-0378">Hydrolase</keyword>
<keyword evidence="5" id="KW-0175">Coiled coil</keyword>
<feature type="domain" description="NlpC/P60" evidence="8">
    <location>
        <begin position="306"/>
        <end position="445"/>
    </location>
</feature>
<organism evidence="9 10">
    <name type="scientific">Actinokineospora iranica</name>
    <dbReference type="NCBI Taxonomy" id="1271860"/>
    <lineage>
        <taxon>Bacteria</taxon>
        <taxon>Bacillati</taxon>
        <taxon>Actinomycetota</taxon>
        <taxon>Actinomycetes</taxon>
        <taxon>Pseudonocardiales</taxon>
        <taxon>Pseudonocardiaceae</taxon>
        <taxon>Actinokineospora</taxon>
    </lineage>
</organism>
<feature type="region of interest" description="Disordered" evidence="6">
    <location>
        <begin position="207"/>
        <end position="230"/>
    </location>
</feature>
<evidence type="ECO:0000313" key="9">
    <source>
        <dbReference type="EMBL" id="SDC18294.1"/>
    </source>
</evidence>
<feature type="region of interest" description="Disordered" evidence="6">
    <location>
        <begin position="281"/>
        <end position="307"/>
    </location>
</feature>
<dbReference type="GO" id="GO:0008234">
    <property type="term" value="F:cysteine-type peptidase activity"/>
    <property type="evidence" value="ECO:0007669"/>
    <property type="project" value="UniProtKB-KW"/>
</dbReference>
<protein>
    <submittedName>
        <fullName evidence="9">Cell wall-associated hydrolase, NlpC family</fullName>
    </submittedName>
</protein>
<dbReference type="SUPFAM" id="SSF54001">
    <property type="entry name" value="Cysteine proteinases"/>
    <property type="match status" value="1"/>
</dbReference>
<dbReference type="EMBL" id="FMZZ01000001">
    <property type="protein sequence ID" value="SDC18294.1"/>
    <property type="molecule type" value="Genomic_DNA"/>
</dbReference>
<dbReference type="Pfam" id="PF00877">
    <property type="entry name" value="NLPC_P60"/>
    <property type="match status" value="1"/>
</dbReference>
<name>A0A1G6JHS5_9PSEU</name>
<keyword evidence="10" id="KW-1185">Reference proteome</keyword>
<evidence type="ECO:0000256" key="3">
    <source>
        <dbReference type="ARBA" id="ARBA00022801"/>
    </source>
</evidence>
<dbReference type="InterPro" id="IPR051794">
    <property type="entry name" value="PG_Endopeptidase_C40"/>
</dbReference>
<dbReference type="PROSITE" id="PS51935">
    <property type="entry name" value="NLPC_P60"/>
    <property type="match status" value="1"/>
</dbReference>
<evidence type="ECO:0000256" key="1">
    <source>
        <dbReference type="ARBA" id="ARBA00007074"/>
    </source>
</evidence>
<feature type="signal peptide" evidence="7">
    <location>
        <begin position="1"/>
        <end position="29"/>
    </location>
</feature>
<dbReference type="Gene3D" id="3.90.1720.10">
    <property type="entry name" value="endopeptidase domain like (from Nostoc punctiforme)"/>
    <property type="match status" value="1"/>
</dbReference>
<dbReference type="InterPro" id="IPR038765">
    <property type="entry name" value="Papain-like_cys_pep_sf"/>
</dbReference>
<proteinExistence type="inferred from homology"/>
<evidence type="ECO:0000256" key="7">
    <source>
        <dbReference type="SAM" id="SignalP"/>
    </source>
</evidence>
<reference evidence="10" key="1">
    <citation type="submission" date="2016-10" db="EMBL/GenBank/DDBJ databases">
        <authorList>
            <person name="Varghese N."/>
            <person name="Submissions S."/>
        </authorList>
    </citation>
    <scope>NUCLEOTIDE SEQUENCE [LARGE SCALE GENOMIC DNA]</scope>
    <source>
        <strain evidence="10">IBRC-M 10403</strain>
    </source>
</reference>
<dbReference type="InterPro" id="IPR000064">
    <property type="entry name" value="NLP_P60_dom"/>
</dbReference>
<dbReference type="RefSeq" id="WP_091448714.1">
    <property type="nucleotide sequence ID" value="NZ_FMZZ01000001.1"/>
</dbReference>
<gene>
    <name evidence="9" type="ORF">SAMN05216174_101413</name>
</gene>
<keyword evidence="7" id="KW-0732">Signal</keyword>
<evidence type="ECO:0000256" key="4">
    <source>
        <dbReference type="ARBA" id="ARBA00022807"/>
    </source>
</evidence>
<dbReference type="PANTHER" id="PTHR47359:SF3">
    <property type="entry name" value="NLP_P60 DOMAIN-CONTAINING PROTEIN-RELATED"/>
    <property type="match status" value="1"/>
</dbReference>
<keyword evidence="2" id="KW-0645">Protease</keyword>
<dbReference type="GO" id="GO:0006508">
    <property type="term" value="P:proteolysis"/>
    <property type="evidence" value="ECO:0007669"/>
    <property type="project" value="UniProtKB-KW"/>
</dbReference>
<comment type="similarity">
    <text evidence="1">Belongs to the peptidase C40 family.</text>
</comment>
<dbReference type="OrthoDB" id="4771638at2"/>
<feature type="coiled-coil region" evidence="5">
    <location>
        <begin position="56"/>
        <end position="90"/>
    </location>
</feature>
<feature type="compositionally biased region" description="Low complexity" evidence="6">
    <location>
        <begin position="281"/>
        <end position="296"/>
    </location>
</feature>
<sequence length="445" mass="46406">MTARGWARLATTLALVCALATTGVPGVVAVPPPPPNPSDAELDAGRAAAKTKAGEVGRLTSRLAEAEARLLRLQAEVEAAMEDANKALVDFETARAAADAAKADADAAHREADAAGQTIEEVRGQLDEFAAGSYKQGTTVGSVSAYIGAKSPEDLLARAQLLNAVSGSELDALAAMERARTEKANKDSRARAALTEATERQAEAEAAKRAADAATAAAHRARQGQVEQTHALESTRADYERQLAAAQAAVGGLENQRERYQQWLAAKQREDEQNALLAAQNSAANSAPAGAASAPPGARPPNSRPGNRAQVVINRALSQLGVPYAWGGGNANGPTRGIRDGGIADTFGDFAKVGFDCSGLMIYAFAGVGVRLPHYSGYQSAAGRRVPLNQMAPGDMLFWSTGGRIHHVALYIGNGQMVEAPYSGSRVRIAPVRYGGIVPQVTRVL</sequence>
<dbReference type="Proteomes" id="UP000199501">
    <property type="component" value="Unassembled WGS sequence"/>
</dbReference>
<dbReference type="AlphaFoldDB" id="A0A1G6JHS5"/>
<feature type="chain" id="PRO_5011648973" evidence="7">
    <location>
        <begin position="30"/>
        <end position="445"/>
    </location>
</feature>
<dbReference type="PANTHER" id="PTHR47359">
    <property type="entry name" value="PEPTIDOGLYCAN DL-ENDOPEPTIDASE CWLO"/>
    <property type="match status" value="1"/>
</dbReference>
<evidence type="ECO:0000259" key="8">
    <source>
        <dbReference type="PROSITE" id="PS51935"/>
    </source>
</evidence>
<evidence type="ECO:0000256" key="5">
    <source>
        <dbReference type="SAM" id="Coils"/>
    </source>
</evidence>
<evidence type="ECO:0000256" key="6">
    <source>
        <dbReference type="SAM" id="MobiDB-lite"/>
    </source>
</evidence>
<keyword evidence="4" id="KW-0788">Thiol protease</keyword>
<accession>A0A1G6JHS5</accession>